<dbReference type="PANTHER" id="PTHR40457:SF1">
    <property type="entry name" value="PHOSPHOLIPASE A1"/>
    <property type="match status" value="1"/>
</dbReference>
<evidence type="ECO:0000256" key="5">
    <source>
        <dbReference type="ARBA" id="ARBA00011702"/>
    </source>
</evidence>
<feature type="binding site" description="in dimeric form" evidence="20">
    <location>
        <position position="130"/>
    </location>
    <ligand>
        <name>Ca(2+)</name>
        <dbReference type="ChEBI" id="CHEBI:29108"/>
        <label>1</label>
    </ligand>
</feature>
<protein>
    <recommendedName>
        <fullName evidence="18">Phosphatidylcholine 1-acylhydrolase</fullName>
        <ecNumber evidence="6">3.1.1.32</ecNumber>
        <ecNumber evidence="7">3.1.1.4</ecNumber>
    </recommendedName>
</protein>
<evidence type="ECO:0000256" key="17">
    <source>
        <dbReference type="ARBA" id="ARBA00023237"/>
    </source>
</evidence>
<keyword evidence="14" id="KW-0442">Lipid degradation</keyword>
<evidence type="ECO:0000256" key="4">
    <source>
        <dbReference type="ARBA" id="ARBA00010525"/>
    </source>
</evidence>
<dbReference type="Gene3D" id="2.40.230.10">
    <property type="entry name" value="Phospholipase A1"/>
    <property type="match status" value="1"/>
</dbReference>
<keyword evidence="11" id="KW-0732">Signal</keyword>
<dbReference type="PANTHER" id="PTHR40457">
    <property type="entry name" value="PHOSPHOLIPASE A1"/>
    <property type="match status" value="1"/>
</dbReference>
<dbReference type="GO" id="GO:0008970">
    <property type="term" value="F:phospholipase A1 activity"/>
    <property type="evidence" value="ECO:0007669"/>
    <property type="project" value="UniProtKB-EC"/>
</dbReference>
<keyword evidence="16" id="KW-0472">Membrane</keyword>
<keyword evidence="10 20" id="KW-0479">Metal-binding</keyword>
<reference evidence="21 22" key="1">
    <citation type="submission" date="2020-08" db="EMBL/GenBank/DDBJ databases">
        <title>Genomic Encyclopedia of Type Strains, Phase IV (KMG-IV): sequencing the most valuable type-strain genomes for metagenomic binning, comparative biology and taxonomic classification.</title>
        <authorList>
            <person name="Goeker M."/>
        </authorList>
    </citation>
    <scope>NUCLEOTIDE SEQUENCE [LARGE SCALE GENOMIC DNA]</scope>
    <source>
        <strain evidence="21 22">DSM 104969</strain>
    </source>
</reference>
<evidence type="ECO:0000313" key="22">
    <source>
        <dbReference type="Proteomes" id="UP000555103"/>
    </source>
</evidence>
<comment type="catalytic activity">
    <reaction evidence="2">
        <text>a 1,2-diacyl-sn-glycero-3-phosphocholine + H2O = a 1-acyl-sn-glycero-3-phosphocholine + a fatty acid + H(+)</text>
        <dbReference type="Rhea" id="RHEA:15801"/>
        <dbReference type="ChEBI" id="CHEBI:15377"/>
        <dbReference type="ChEBI" id="CHEBI:15378"/>
        <dbReference type="ChEBI" id="CHEBI:28868"/>
        <dbReference type="ChEBI" id="CHEBI:57643"/>
        <dbReference type="ChEBI" id="CHEBI:58168"/>
        <dbReference type="EC" id="3.1.1.4"/>
    </reaction>
</comment>
<dbReference type="SUPFAM" id="SSF56931">
    <property type="entry name" value="Outer membrane phospholipase A (OMPLA)"/>
    <property type="match status" value="1"/>
</dbReference>
<proteinExistence type="inferred from homology"/>
<feature type="binding site" description="in dimeric form" evidence="20">
    <location>
        <position position="174"/>
    </location>
    <ligand>
        <name>Ca(2+)</name>
        <dbReference type="ChEBI" id="CHEBI:29108"/>
        <label>1</label>
    </ligand>
</feature>
<keyword evidence="8" id="KW-1134">Transmembrane beta strand</keyword>
<evidence type="ECO:0000256" key="14">
    <source>
        <dbReference type="ARBA" id="ARBA00022963"/>
    </source>
</evidence>
<keyword evidence="9" id="KW-0812">Transmembrane</keyword>
<evidence type="ECO:0000256" key="9">
    <source>
        <dbReference type="ARBA" id="ARBA00022692"/>
    </source>
</evidence>
<keyword evidence="17" id="KW-0998">Cell outer membrane</keyword>
<evidence type="ECO:0000256" key="7">
    <source>
        <dbReference type="ARBA" id="ARBA00013278"/>
    </source>
</evidence>
<comment type="cofactor">
    <cofactor evidence="20">
        <name>Ca(2+)</name>
        <dbReference type="ChEBI" id="CHEBI:29108"/>
    </cofactor>
    <text evidence="20">Binds 1 Ca(2+) ion per monomer.</text>
</comment>
<evidence type="ECO:0000256" key="8">
    <source>
        <dbReference type="ARBA" id="ARBA00022452"/>
    </source>
</evidence>
<dbReference type="EC" id="3.1.1.4" evidence="7"/>
<name>A0A840CK93_9BACT</name>
<dbReference type="RefSeq" id="WP_183306520.1">
    <property type="nucleotide sequence ID" value="NZ_JACIEP010000004.1"/>
</dbReference>
<dbReference type="AlphaFoldDB" id="A0A840CK93"/>
<evidence type="ECO:0000256" key="3">
    <source>
        <dbReference type="ARBA" id="ARBA00004571"/>
    </source>
</evidence>
<evidence type="ECO:0000256" key="10">
    <source>
        <dbReference type="ARBA" id="ARBA00022723"/>
    </source>
</evidence>
<feature type="active site" description="Nucleophile" evidence="19">
    <location>
        <position position="164"/>
    </location>
</feature>
<keyword evidence="13 20" id="KW-0106">Calcium</keyword>
<evidence type="ECO:0000256" key="11">
    <source>
        <dbReference type="ARBA" id="ARBA00022729"/>
    </source>
</evidence>
<comment type="subunit">
    <text evidence="5">Homodimer; dimerization is reversible, and the dimeric form is the active one.</text>
</comment>
<accession>A0A840CK93</accession>
<evidence type="ECO:0000256" key="13">
    <source>
        <dbReference type="ARBA" id="ARBA00022837"/>
    </source>
</evidence>
<dbReference type="InterPro" id="IPR003187">
    <property type="entry name" value="PLipase_A1"/>
</dbReference>
<dbReference type="InterPro" id="IPR036541">
    <property type="entry name" value="PLipase_A1_sf"/>
</dbReference>
<organism evidence="21 22">
    <name type="scientific">Dysgonomonas hofstadii</name>
    <dbReference type="NCBI Taxonomy" id="637886"/>
    <lineage>
        <taxon>Bacteria</taxon>
        <taxon>Pseudomonadati</taxon>
        <taxon>Bacteroidota</taxon>
        <taxon>Bacteroidia</taxon>
        <taxon>Bacteroidales</taxon>
        <taxon>Dysgonomonadaceae</taxon>
        <taxon>Dysgonomonas</taxon>
    </lineage>
</organism>
<evidence type="ECO:0000256" key="6">
    <source>
        <dbReference type="ARBA" id="ARBA00013179"/>
    </source>
</evidence>
<evidence type="ECO:0000256" key="12">
    <source>
        <dbReference type="ARBA" id="ARBA00022801"/>
    </source>
</evidence>
<dbReference type="EMBL" id="JACIEP010000004">
    <property type="protein sequence ID" value="MBB4035591.1"/>
    <property type="molecule type" value="Genomic_DNA"/>
</dbReference>
<comment type="similarity">
    <text evidence="4">Belongs to the phospholipase A1 family.</text>
</comment>
<comment type="subcellular location">
    <subcellularLocation>
        <location evidence="3">Cell outer membrane</location>
        <topology evidence="3">Multi-pass membrane protein</topology>
    </subcellularLocation>
</comment>
<feature type="active site" description="Nucleophile" evidence="19">
    <location>
        <position position="166"/>
    </location>
</feature>
<sequence>MKIDFKRVLFIILCILFFDNTTAQNREISDSLDLVIQRHLDKTPFYKRDQLNIDEEDIVKFVDARPAFGVYRDTYFTTGVPLNRTIDKNTADVLFQISVRHRLTRSRLPFNTFLYLTYTQKSFWNLYAESAPFRDTNYNPALGLGKYIIHNNTLKGATFFQIEHESNGKDGDDSRSWNMISFSMRYFFNLQLAFGGRAWIPIVDGSKNKDLVDYRGIGCLTAEYITKDQKWWLTAELNPRKGFGNINTVFTAGFKVSKNQNQYIYARFYNGIGDSLLDYNRYDMNIRLGFCIKPDFGSIF</sequence>
<dbReference type="GO" id="GO:0016042">
    <property type="term" value="P:lipid catabolic process"/>
    <property type="evidence" value="ECO:0007669"/>
    <property type="project" value="UniProtKB-KW"/>
</dbReference>
<dbReference type="EC" id="3.1.1.32" evidence="6"/>
<dbReference type="Pfam" id="PF02253">
    <property type="entry name" value="PLA1"/>
    <property type="match status" value="1"/>
</dbReference>
<dbReference type="GO" id="GO:0046872">
    <property type="term" value="F:metal ion binding"/>
    <property type="evidence" value="ECO:0007669"/>
    <property type="project" value="UniProtKB-KW"/>
</dbReference>
<dbReference type="GO" id="GO:0009279">
    <property type="term" value="C:cell outer membrane"/>
    <property type="evidence" value="ECO:0007669"/>
    <property type="project" value="UniProtKB-SubCell"/>
</dbReference>
<evidence type="ECO:0000256" key="2">
    <source>
        <dbReference type="ARBA" id="ARBA00001604"/>
    </source>
</evidence>
<evidence type="ECO:0000256" key="19">
    <source>
        <dbReference type="PIRSR" id="PIRSR603187-1"/>
    </source>
</evidence>
<dbReference type="GO" id="GO:0004623">
    <property type="term" value="F:phospholipase A2 activity"/>
    <property type="evidence" value="ECO:0007669"/>
    <property type="project" value="UniProtKB-EC"/>
</dbReference>
<dbReference type="Proteomes" id="UP000555103">
    <property type="component" value="Unassembled WGS sequence"/>
</dbReference>
<evidence type="ECO:0000313" key="21">
    <source>
        <dbReference type="EMBL" id="MBB4035591.1"/>
    </source>
</evidence>
<keyword evidence="22" id="KW-1185">Reference proteome</keyword>
<keyword evidence="12 21" id="KW-0378">Hydrolase</keyword>
<dbReference type="PRINTS" id="PR01486">
    <property type="entry name" value="PHPHLIPASEA1"/>
</dbReference>
<comment type="catalytic activity">
    <reaction evidence="1">
        <text>a 1,2-diacyl-sn-glycero-3-phosphocholine + H2O = a 2-acyl-sn-glycero-3-phosphocholine + a fatty acid + H(+)</text>
        <dbReference type="Rhea" id="RHEA:18689"/>
        <dbReference type="ChEBI" id="CHEBI:15377"/>
        <dbReference type="ChEBI" id="CHEBI:15378"/>
        <dbReference type="ChEBI" id="CHEBI:28868"/>
        <dbReference type="ChEBI" id="CHEBI:57643"/>
        <dbReference type="ChEBI" id="CHEBI:57875"/>
        <dbReference type="EC" id="3.1.1.32"/>
    </reaction>
</comment>
<evidence type="ECO:0000256" key="16">
    <source>
        <dbReference type="ARBA" id="ARBA00023136"/>
    </source>
</evidence>
<evidence type="ECO:0000256" key="15">
    <source>
        <dbReference type="ARBA" id="ARBA00023098"/>
    </source>
</evidence>
<keyword evidence="15" id="KW-0443">Lipid metabolism</keyword>
<gene>
    <name evidence="21" type="ORF">GGR21_001484</name>
</gene>
<evidence type="ECO:0000256" key="1">
    <source>
        <dbReference type="ARBA" id="ARBA00000111"/>
    </source>
</evidence>
<comment type="caution">
    <text evidence="21">The sequence shown here is derived from an EMBL/GenBank/DDBJ whole genome shotgun (WGS) entry which is preliminary data.</text>
</comment>
<evidence type="ECO:0000256" key="18">
    <source>
        <dbReference type="ARBA" id="ARBA00032375"/>
    </source>
</evidence>
<evidence type="ECO:0000256" key="20">
    <source>
        <dbReference type="PIRSR" id="PIRSR603187-2"/>
    </source>
</evidence>